<dbReference type="EMBL" id="JACBAF010002250">
    <property type="protein sequence ID" value="KAF7161215.1"/>
    <property type="molecule type" value="Genomic_DNA"/>
</dbReference>
<feature type="compositionally biased region" description="Low complexity" evidence="1">
    <location>
        <begin position="148"/>
        <end position="158"/>
    </location>
</feature>
<evidence type="ECO:0000313" key="5">
    <source>
        <dbReference type="Proteomes" id="UP000630445"/>
    </source>
</evidence>
<evidence type="ECO:0000259" key="2">
    <source>
        <dbReference type="Pfam" id="PF14475"/>
    </source>
</evidence>
<organism evidence="3 5">
    <name type="scientific">Aspergillus hiratsukae</name>
    <dbReference type="NCBI Taxonomy" id="1194566"/>
    <lineage>
        <taxon>Eukaryota</taxon>
        <taxon>Fungi</taxon>
        <taxon>Dikarya</taxon>
        <taxon>Ascomycota</taxon>
        <taxon>Pezizomycotina</taxon>
        <taxon>Eurotiomycetes</taxon>
        <taxon>Eurotiomycetidae</taxon>
        <taxon>Eurotiales</taxon>
        <taxon>Aspergillaceae</taxon>
        <taxon>Aspergillus</taxon>
        <taxon>Aspergillus subgen. Fumigati</taxon>
    </lineage>
</organism>
<dbReference type="InterPro" id="IPR028095">
    <property type="entry name" value="Mso1_N_dom"/>
</dbReference>
<gene>
    <name evidence="3" type="ORF">CNMCM5793_006199</name>
    <name evidence="4" type="ORF">CNMCM6106_008541</name>
</gene>
<evidence type="ECO:0000313" key="3">
    <source>
        <dbReference type="EMBL" id="KAF7114016.1"/>
    </source>
</evidence>
<sequence>MTSYFSSITSSSAISNISTRLNSLRRAITSGDEADDPENEDCSHISNVLRAYYTEKGRPFPSWLPPDPKAPAPAPSRTIATTQIQPGAYGHGSALTTSAPGRGGGLSDLWGDSGASQQLPASQTASLRRGRLAPGTGSAGAPLSTVHSAPSGSVVTPPSASPTPPTAHPSGARPLPSQRAGSYQTIASGQASLERAASAQERLRARLHGGRSPSPAQTPPGAGGSRPESPYYSGGTNPGVRKPVGMPPGRR</sequence>
<feature type="compositionally biased region" description="Pro residues" evidence="1">
    <location>
        <begin position="62"/>
        <end position="74"/>
    </location>
</feature>
<feature type="compositionally biased region" description="Polar residues" evidence="1">
    <location>
        <begin position="115"/>
        <end position="126"/>
    </location>
</feature>
<dbReference type="Proteomes" id="UP000662466">
    <property type="component" value="Unassembled WGS sequence"/>
</dbReference>
<evidence type="ECO:0000313" key="4">
    <source>
        <dbReference type="EMBL" id="KAF7161215.1"/>
    </source>
</evidence>
<name>A0A8H6UB49_9EURO</name>
<dbReference type="Proteomes" id="UP000630445">
    <property type="component" value="Unassembled WGS sequence"/>
</dbReference>
<dbReference type="EMBL" id="JACBAD010002128">
    <property type="protein sequence ID" value="KAF7114016.1"/>
    <property type="molecule type" value="Genomic_DNA"/>
</dbReference>
<evidence type="ECO:0000256" key="1">
    <source>
        <dbReference type="SAM" id="MobiDB-lite"/>
    </source>
</evidence>
<protein>
    <recommendedName>
        <fullName evidence="2">Mso1 N-terminal domain-containing protein</fullName>
    </recommendedName>
</protein>
<dbReference type="OrthoDB" id="2683368at2759"/>
<dbReference type="AlphaFoldDB" id="A0A8H6UB49"/>
<feature type="region of interest" description="Disordered" evidence="1">
    <location>
        <begin position="87"/>
        <end position="251"/>
    </location>
</feature>
<reference evidence="3" key="1">
    <citation type="submission" date="2020-06" db="EMBL/GenBank/DDBJ databases">
        <title>Draft genome sequences of strains closely related to Aspergillus parafelis and Aspergillus hiratsukae.</title>
        <authorList>
            <person name="Dos Santos R.A.C."/>
            <person name="Rivero-Menendez O."/>
            <person name="Steenwyk J.L."/>
            <person name="Mead M.E."/>
            <person name="Goldman G.H."/>
            <person name="Alastruey-Izquierdo A."/>
            <person name="Rokas A."/>
        </authorList>
    </citation>
    <scope>NUCLEOTIDE SEQUENCE</scope>
    <source>
        <strain evidence="3">CNM-CM5793</strain>
        <strain evidence="4">CNM-CM6106</strain>
    </source>
</reference>
<feature type="domain" description="Mso1 N-terminal" evidence="2">
    <location>
        <begin position="23"/>
        <end position="64"/>
    </location>
</feature>
<comment type="caution">
    <text evidence="3">The sequence shown here is derived from an EMBL/GenBank/DDBJ whole genome shotgun (WGS) entry which is preliminary data.</text>
</comment>
<accession>A0A8H6UB49</accession>
<dbReference type="Pfam" id="PF14475">
    <property type="entry name" value="Mso1_Sec1_bdg"/>
    <property type="match status" value="1"/>
</dbReference>
<proteinExistence type="predicted"/>
<feature type="region of interest" description="Disordered" evidence="1">
    <location>
        <begin position="57"/>
        <end position="76"/>
    </location>
</feature>
<keyword evidence="5" id="KW-1185">Reference proteome</keyword>
<feature type="compositionally biased region" description="Polar residues" evidence="1">
    <location>
        <begin position="179"/>
        <end position="191"/>
    </location>
</feature>